<dbReference type="EMBL" id="ML995839">
    <property type="protein sequence ID" value="KAF2768906.1"/>
    <property type="molecule type" value="Genomic_DNA"/>
</dbReference>
<evidence type="ECO:0000256" key="1">
    <source>
        <dbReference type="SAM" id="MobiDB-lite"/>
    </source>
</evidence>
<evidence type="ECO:0000313" key="2">
    <source>
        <dbReference type="EMBL" id="KAF2768906.1"/>
    </source>
</evidence>
<reference evidence="2" key="1">
    <citation type="journal article" date="2020" name="Stud. Mycol.">
        <title>101 Dothideomycetes genomes: a test case for predicting lifestyles and emergence of pathogens.</title>
        <authorList>
            <person name="Haridas S."/>
            <person name="Albert R."/>
            <person name="Binder M."/>
            <person name="Bloem J."/>
            <person name="Labutti K."/>
            <person name="Salamov A."/>
            <person name="Andreopoulos B."/>
            <person name="Baker S."/>
            <person name="Barry K."/>
            <person name="Bills G."/>
            <person name="Bluhm B."/>
            <person name="Cannon C."/>
            <person name="Castanera R."/>
            <person name="Culley D."/>
            <person name="Daum C."/>
            <person name="Ezra D."/>
            <person name="Gonzalez J."/>
            <person name="Henrissat B."/>
            <person name="Kuo A."/>
            <person name="Liang C."/>
            <person name="Lipzen A."/>
            <person name="Lutzoni F."/>
            <person name="Magnuson J."/>
            <person name="Mondo S."/>
            <person name="Nolan M."/>
            <person name="Ohm R."/>
            <person name="Pangilinan J."/>
            <person name="Park H.-J."/>
            <person name="Ramirez L."/>
            <person name="Alfaro M."/>
            <person name="Sun H."/>
            <person name="Tritt A."/>
            <person name="Yoshinaga Y."/>
            <person name="Zwiers L.-H."/>
            <person name="Turgeon B."/>
            <person name="Goodwin S."/>
            <person name="Spatafora J."/>
            <person name="Crous P."/>
            <person name="Grigoriev I."/>
        </authorList>
    </citation>
    <scope>NUCLEOTIDE SEQUENCE</scope>
    <source>
        <strain evidence="2">CBS 116005</strain>
    </source>
</reference>
<accession>A0A6G1L7U1</accession>
<feature type="compositionally biased region" description="Polar residues" evidence="1">
    <location>
        <begin position="83"/>
        <end position="96"/>
    </location>
</feature>
<sequence length="180" mass="19217">MSQDALNPTGPAQPNLDQVYETSGNAATKEPAEARIAQQQSGRPTDHRIPQQQTSSIADATPSSMGYGVRDSRHDKEGPLARSDQTLATAAGTASQEDADQMAAPTEGRIADAEARRPGASGAQEGLESDLERKKREQAPMREEVKRREGEEFSLGGVLGQRGGPANPVEQGNYPNSDEY</sequence>
<gene>
    <name evidence="2" type="ORF">EJ03DRAFT_313209</name>
</gene>
<protein>
    <submittedName>
        <fullName evidence="2">Uncharacterized protein</fullName>
    </submittedName>
</protein>
<evidence type="ECO:0000313" key="3">
    <source>
        <dbReference type="Proteomes" id="UP000799436"/>
    </source>
</evidence>
<feature type="region of interest" description="Disordered" evidence="1">
    <location>
        <begin position="1"/>
        <end position="180"/>
    </location>
</feature>
<feature type="compositionally biased region" description="Basic and acidic residues" evidence="1">
    <location>
        <begin position="130"/>
        <end position="151"/>
    </location>
</feature>
<dbReference type="Proteomes" id="UP000799436">
    <property type="component" value="Unassembled WGS sequence"/>
</dbReference>
<organism evidence="2 3">
    <name type="scientific">Teratosphaeria nubilosa</name>
    <dbReference type="NCBI Taxonomy" id="161662"/>
    <lineage>
        <taxon>Eukaryota</taxon>
        <taxon>Fungi</taxon>
        <taxon>Dikarya</taxon>
        <taxon>Ascomycota</taxon>
        <taxon>Pezizomycotina</taxon>
        <taxon>Dothideomycetes</taxon>
        <taxon>Dothideomycetidae</taxon>
        <taxon>Mycosphaerellales</taxon>
        <taxon>Teratosphaeriaceae</taxon>
        <taxon>Teratosphaeria</taxon>
    </lineage>
</organism>
<keyword evidence="3" id="KW-1185">Reference proteome</keyword>
<proteinExistence type="predicted"/>
<dbReference type="AlphaFoldDB" id="A0A6G1L7U1"/>
<feature type="compositionally biased region" description="Polar residues" evidence="1">
    <location>
        <begin position="50"/>
        <end position="64"/>
    </location>
</feature>
<feature type="compositionally biased region" description="Basic and acidic residues" evidence="1">
    <location>
        <begin position="70"/>
        <end position="79"/>
    </location>
</feature>
<name>A0A6G1L7U1_9PEZI</name>
<dbReference type="OrthoDB" id="3438962at2759"/>
<feature type="compositionally biased region" description="Polar residues" evidence="1">
    <location>
        <begin position="1"/>
        <end position="26"/>
    </location>
</feature>